<proteinExistence type="predicted"/>
<dbReference type="AlphaFoldDB" id="A0A0M1LD70"/>
<dbReference type="Proteomes" id="UP000473681">
    <property type="component" value="Unassembled WGS sequence"/>
</dbReference>
<evidence type="ECO:0000313" key="1">
    <source>
        <dbReference type="EMBL" id="NFF88973.1"/>
    </source>
</evidence>
<reference evidence="3 4" key="1">
    <citation type="submission" date="2019-04" db="EMBL/GenBank/DDBJ databases">
        <title>Genome sequencing of Clostridium botulinum Groups I-IV and Clostridium butyricum.</title>
        <authorList>
            <person name="Brunt J."/>
            <person name="Van Vliet A.H.M."/>
            <person name="Stringer S.C."/>
            <person name="Carter A.T."/>
            <person name="Peck M.W."/>
        </authorList>
    </citation>
    <scope>NUCLEOTIDE SEQUENCE [LARGE SCALE GENOMIC DNA]</scope>
    <source>
        <strain evidence="1 4">1605</strain>
        <strain evidence="2 3">CB-K-33E</strain>
    </source>
</reference>
<dbReference type="RefSeq" id="WP_017825210.1">
    <property type="nucleotide sequence ID" value="NZ_JACBDB010000001.1"/>
</dbReference>
<dbReference type="EMBL" id="SWOV01000045">
    <property type="protein sequence ID" value="NFF88973.1"/>
    <property type="molecule type" value="Genomic_DNA"/>
</dbReference>
<protein>
    <submittedName>
        <fullName evidence="1">Uncharacterized protein</fullName>
    </submittedName>
</protein>
<accession>A0A0M1LD70</accession>
<gene>
    <name evidence="1" type="ORF">FC774_14045</name>
    <name evidence="2" type="ORF">FDB51_07050</name>
</gene>
<evidence type="ECO:0000313" key="4">
    <source>
        <dbReference type="Proteomes" id="UP000476820"/>
    </source>
</evidence>
<organism evidence="1 4">
    <name type="scientific">Clostridium botulinum</name>
    <dbReference type="NCBI Taxonomy" id="1491"/>
    <lineage>
        <taxon>Bacteria</taxon>
        <taxon>Bacillati</taxon>
        <taxon>Bacillota</taxon>
        <taxon>Clostridia</taxon>
        <taxon>Eubacteriales</taxon>
        <taxon>Clostridiaceae</taxon>
        <taxon>Clostridium</taxon>
    </lineage>
</organism>
<name>A0A0M1LD70_CLOBO</name>
<evidence type="ECO:0000313" key="3">
    <source>
        <dbReference type="Proteomes" id="UP000473681"/>
    </source>
</evidence>
<comment type="caution">
    <text evidence="1">The sequence shown here is derived from an EMBL/GenBank/DDBJ whole genome shotgun (WGS) entry which is preliminary data.</text>
</comment>
<dbReference type="EMBL" id="SWVK01000007">
    <property type="protein sequence ID" value="NFN34898.1"/>
    <property type="molecule type" value="Genomic_DNA"/>
</dbReference>
<sequence length="60" mass="6685">MKGICDASNTDIKTIIGISKNNMYKCSETIMLIVSSINTKSFSEVAYLVNKKSLIVLKRQ</sequence>
<dbReference type="Proteomes" id="UP000476820">
    <property type="component" value="Unassembled WGS sequence"/>
</dbReference>
<evidence type="ECO:0000313" key="2">
    <source>
        <dbReference type="EMBL" id="NFN34898.1"/>
    </source>
</evidence>